<feature type="domain" description="Polymerase nucleotidyl transferase" evidence="1">
    <location>
        <begin position="53"/>
        <end position="85"/>
    </location>
</feature>
<sequence length="276" mass="31118">MHMASMGEFGGPRPGHPYIEREGSLDRVQEEFRPVVAALRARVATEFGPDRLHSAYLYGSVPRGTARPGRSDLDVLLALHAEPTEADRADARRIGEALDARFPQIDGVGELLFGEAVLTSELERYDMGWFVACLCTPLIGPDLGERLPRYRPDGLLARETNGDLIDVLPRWRELLASARSEEEFRRLDRNFSRRLVRTGLTLVMPRWGRFTSELAESAEVFARYYPERGDTMRKIAEAAGNPSADPAVLRMYTEDFGPWLATEYIAVHGRKTPRPY</sequence>
<gene>
    <name evidence="2" type="ORF">GCM10010334_67920</name>
</gene>
<dbReference type="GO" id="GO:0016779">
    <property type="term" value="F:nucleotidyltransferase activity"/>
    <property type="evidence" value="ECO:0007669"/>
    <property type="project" value="InterPro"/>
</dbReference>
<evidence type="ECO:0000313" key="2">
    <source>
        <dbReference type="EMBL" id="GHD11623.1"/>
    </source>
</evidence>
<accession>A0A918X4Q0</accession>
<dbReference type="InterPro" id="IPR002934">
    <property type="entry name" value="Polymerase_NTP_transf_dom"/>
</dbReference>
<dbReference type="Proteomes" id="UP000638353">
    <property type="component" value="Unassembled WGS sequence"/>
</dbReference>
<evidence type="ECO:0000259" key="1">
    <source>
        <dbReference type="Pfam" id="PF01909"/>
    </source>
</evidence>
<name>A0A918X4Q0_9ACTN</name>
<organism evidence="2 3">
    <name type="scientific">Streptomyces finlayi</name>
    <dbReference type="NCBI Taxonomy" id="67296"/>
    <lineage>
        <taxon>Bacteria</taxon>
        <taxon>Bacillati</taxon>
        <taxon>Actinomycetota</taxon>
        <taxon>Actinomycetes</taxon>
        <taxon>Kitasatosporales</taxon>
        <taxon>Streptomycetaceae</taxon>
        <taxon>Streptomyces</taxon>
    </lineage>
</organism>
<dbReference type="Gene3D" id="3.30.460.10">
    <property type="entry name" value="Beta Polymerase, domain 2"/>
    <property type="match status" value="1"/>
</dbReference>
<dbReference type="SUPFAM" id="SSF81301">
    <property type="entry name" value="Nucleotidyltransferase"/>
    <property type="match status" value="1"/>
</dbReference>
<proteinExistence type="predicted"/>
<reference evidence="2" key="2">
    <citation type="submission" date="2020-09" db="EMBL/GenBank/DDBJ databases">
        <authorList>
            <person name="Sun Q."/>
            <person name="Ohkuma M."/>
        </authorList>
    </citation>
    <scope>NUCLEOTIDE SEQUENCE</scope>
    <source>
        <strain evidence="2">JCM 4637</strain>
    </source>
</reference>
<dbReference type="Pfam" id="PF01909">
    <property type="entry name" value="NTP_transf_2"/>
    <property type="match status" value="1"/>
</dbReference>
<protein>
    <recommendedName>
        <fullName evidence="1">Polymerase nucleotidyl transferase domain-containing protein</fullName>
    </recommendedName>
</protein>
<dbReference type="CDD" id="cd05403">
    <property type="entry name" value="NT_KNTase_like"/>
    <property type="match status" value="1"/>
</dbReference>
<dbReference type="AlphaFoldDB" id="A0A918X4Q0"/>
<comment type="caution">
    <text evidence="2">The sequence shown here is derived from an EMBL/GenBank/DDBJ whole genome shotgun (WGS) entry which is preliminary data.</text>
</comment>
<evidence type="ECO:0000313" key="3">
    <source>
        <dbReference type="Proteomes" id="UP000638353"/>
    </source>
</evidence>
<dbReference type="InterPro" id="IPR043519">
    <property type="entry name" value="NT_sf"/>
</dbReference>
<dbReference type="EMBL" id="BMVC01000017">
    <property type="protein sequence ID" value="GHD11623.1"/>
    <property type="molecule type" value="Genomic_DNA"/>
</dbReference>
<reference evidence="2" key="1">
    <citation type="journal article" date="2014" name="Int. J. Syst. Evol. Microbiol.">
        <title>Complete genome sequence of Corynebacterium casei LMG S-19264T (=DSM 44701T), isolated from a smear-ripened cheese.</title>
        <authorList>
            <consortium name="US DOE Joint Genome Institute (JGI-PGF)"/>
            <person name="Walter F."/>
            <person name="Albersmeier A."/>
            <person name="Kalinowski J."/>
            <person name="Ruckert C."/>
        </authorList>
    </citation>
    <scope>NUCLEOTIDE SEQUENCE</scope>
    <source>
        <strain evidence="2">JCM 4637</strain>
    </source>
</reference>